<accession>A0A6I4VXH5</accession>
<dbReference type="AlphaFoldDB" id="A0A6I4VXH5"/>
<evidence type="ECO:0000259" key="1">
    <source>
        <dbReference type="Pfam" id="PF13340"/>
    </source>
</evidence>
<name>A0A6I4VXH5_9BACL</name>
<dbReference type="Pfam" id="PF13340">
    <property type="entry name" value="DUF4096"/>
    <property type="match status" value="1"/>
</dbReference>
<dbReference type="InterPro" id="IPR052909">
    <property type="entry name" value="Transposase_6_like"/>
</dbReference>
<dbReference type="InterPro" id="IPR025161">
    <property type="entry name" value="IS402-like_dom"/>
</dbReference>
<sequence>MLKTGVAWMDMPKKYGSYVTCWRRLKEWEKVGIWERIWRKLLGMLQEKKAFELGSSVFGWIVCGSKARRDGNREYQDGKRNQSHGCS</sequence>
<dbReference type="PANTHER" id="PTHR46637">
    <property type="entry name" value="TIS1421-TRANSPOSASE PROTEIN A"/>
    <property type="match status" value="1"/>
</dbReference>
<dbReference type="Proteomes" id="UP000430692">
    <property type="component" value="Unassembled WGS sequence"/>
</dbReference>
<gene>
    <name evidence="2" type="ORF">GSM42_03150</name>
</gene>
<evidence type="ECO:0000313" key="2">
    <source>
        <dbReference type="EMBL" id="MXQ52742.1"/>
    </source>
</evidence>
<dbReference type="EMBL" id="WUUL01000002">
    <property type="protein sequence ID" value="MXQ52742.1"/>
    <property type="molecule type" value="Genomic_DNA"/>
</dbReference>
<protein>
    <submittedName>
        <fullName evidence="2">Transposase</fullName>
    </submittedName>
</protein>
<keyword evidence="3" id="KW-1185">Reference proteome</keyword>
<comment type="caution">
    <text evidence="2">The sequence shown here is derived from an EMBL/GenBank/DDBJ whole genome shotgun (WGS) entry which is preliminary data.</text>
</comment>
<feature type="domain" description="Insertion element IS402-like" evidence="1">
    <location>
        <begin position="1"/>
        <end position="38"/>
    </location>
</feature>
<dbReference type="PANTHER" id="PTHR46637:SF1">
    <property type="entry name" value="BLL5188 PROTEIN"/>
    <property type="match status" value="1"/>
</dbReference>
<organism evidence="2 3">
    <name type="scientific">Shimazuella alba</name>
    <dbReference type="NCBI Taxonomy" id="2690964"/>
    <lineage>
        <taxon>Bacteria</taxon>
        <taxon>Bacillati</taxon>
        <taxon>Bacillota</taxon>
        <taxon>Bacilli</taxon>
        <taxon>Bacillales</taxon>
        <taxon>Thermoactinomycetaceae</taxon>
        <taxon>Shimazuella</taxon>
    </lineage>
</organism>
<reference evidence="2 3" key="1">
    <citation type="submission" date="2019-12" db="EMBL/GenBank/DDBJ databases">
        <title>Whole-genome analyses of novel actinobacteria.</title>
        <authorList>
            <person name="Sahin N."/>
            <person name="Saygin H."/>
        </authorList>
    </citation>
    <scope>NUCLEOTIDE SEQUENCE [LARGE SCALE GENOMIC DNA]</scope>
    <source>
        <strain evidence="2 3">KC615</strain>
    </source>
</reference>
<evidence type="ECO:0000313" key="3">
    <source>
        <dbReference type="Proteomes" id="UP000430692"/>
    </source>
</evidence>
<proteinExistence type="predicted"/>